<keyword evidence="1" id="KW-0472">Membrane</keyword>
<feature type="transmembrane region" description="Helical" evidence="1">
    <location>
        <begin position="17"/>
        <end position="50"/>
    </location>
</feature>
<keyword evidence="1" id="KW-0812">Transmembrane</keyword>
<protein>
    <submittedName>
        <fullName evidence="2">Uncharacterized protein</fullName>
    </submittedName>
</protein>
<name>A0A1F8EXP1_9BACT</name>
<reference evidence="2 3" key="1">
    <citation type="journal article" date="2016" name="Nat. Commun.">
        <title>Thousands of microbial genomes shed light on interconnected biogeochemical processes in an aquifer system.</title>
        <authorList>
            <person name="Anantharaman K."/>
            <person name="Brown C.T."/>
            <person name="Hug L.A."/>
            <person name="Sharon I."/>
            <person name="Castelle C.J."/>
            <person name="Probst A.J."/>
            <person name="Thomas B.C."/>
            <person name="Singh A."/>
            <person name="Wilkins M.J."/>
            <person name="Karaoz U."/>
            <person name="Brodie E.L."/>
            <person name="Williams K.H."/>
            <person name="Hubbard S.S."/>
            <person name="Banfield J.F."/>
        </authorList>
    </citation>
    <scope>NUCLEOTIDE SEQUENCE [LARGE SCALE GENOMIC DNA]</scope>
</reference>
<dbReference type="STRING" id="1802668.A2831_00405"/>
<sequence>MKYNNFHKKLVRYSKDILAIVLILWGVVAFLTPFTPGSWLVFVGLFIIFGRKKTQDRLARIIGKKWFDKLKVKKIFEEIPTKLDGKA</sequence>
<evidence type="ECO:0000313" key="3">
    <source>
        <dbReference type="Proteomes" id="UP000177507"/>
    </source>
</evidence>
<comment type="caution">
    <text evidence="2">The sequence shown here is derived from an EMBL/GenBank/DDBJ whole genome shotgun (WGS) entry which is preliminary data.</text>
</comment>
<proteinExistence type="predicted"/>
<accession>A0A1F8EXP1</accession>
<dbReference type="AlphaFoldDB" id="A0A1F8EXP1"/>
<gene>
    <name evidence="2" type="ORF">A2831_00405</name>
</gene>
<keyword evidence="1" id="KW-1133">Transmembrane helix</keyword>
<organism evidence="2 3">
    <name type="scientific">Candidatus Yanofskybacteria bacterium RIFCSPHIGHO2_01_FULL_44_17</name>
    <dbReference type="NCBI Taxonomy" id="1802668"/>
    <lineage>
        <taxon>Bacteria</taxon>
        <taxon>Candidatus Yanofskyibacteriota</taxon>
    </lineage>
</organism>
<dbReference type="EMBL" id="MGJI01000006">
    <property type="protein sequence ID" value="OGN05631.1"/>
    <property type="molecule type" value="Genomic_DNA"/>
</dbReference>
<evidence type="ECO:0000313" key="2">
    <source>
        <dbReference type="EMBL" id="OGN05631.1"/>
    </source>
</evidence>
<dbReference type="Proteomes" id="UP000177507">
    <property type="component" value="Unassembled WGS sequence"/>
</dbReference>
<evidence type="ECO:0000256" key="1">
    <source>
        <dbReference type="SAM" id="Phobius"/>
    </source>
</evidence>